<reference evidence="4 5" key="1">
    <citation type="submission" date="2018-07" db="EMBL/GenBank/DDBJ databases">
        <title>Thalassococcus profundi sp. nov., a marine bacterium isolated from deep seawater of Okinawa Trough.</title>
        <authorList>
            <person name="Yu M."/>
        </authorList>
    </citation>
    <scope>NUCLEOTIDE SEQUENCE [LARGE SCALE GENOMIC DNA]</scope>
    <source>
        <strain evidence="4 5">WRAS1</strain>
    </source>
</reference>
<comment type="caution">
    <text evidence="4">The sequence shown here is derived from an EMBL/GenBank/DDBJ whole genome shotgun (WGS) entry which is preliminary data.</text>
</comment>
<dbReference type="SUPFAM" id="SSF56925">
    <property type="entry name" value="OMPA-like"/>
    <property type="match status" value="1"/>
</dbReference>
<dbReference type="InterPro" id="IPR011250">
    <property type="entry name" value="OMP/PagP_B-barrel"/>
</dbReference>
<feature type="signal peptide" evidence="2">
    <location>
        <begin position="1"/>
        <end position="21"/>
    </location>
</feature>
<evidence type="ECO:0000256" key="2">
    <source>
        <dbReference type="SAM" id="SignalP"/>
    </source>
</evidence>
<evidence type="ECO:0000259" key="3">
    <source>
        <dbReference type="Pfam" id="PF13505"/>
    </source>
</evidence>
<keyword evidence="5" id="KW-1185">Reference proteome</keyword>
<gene>
    <name evidence="4" type="ORF">DU478_13240</name>
</gene>
<evidence type="ECO:0000313" key="5">
    <source>
        <dbReference type="Proteomes" id="UP000253977"/>
    </source>
</evidence>
<dbReference type="RefSeq" id="WP_114511437.1">
    <property type="nucleotide sequence ID" value="NZ_QPMK01000009.1"/>
</dbReference>
<evidence type="ECO:0000256" key="1">
    <source>
        <dbReference type="ARBA" id="ARBA00022729"/>
    </source>
</evidence>
<dbReference type="EMBL" id="QPMK01000009">
    <property type="protein sequence ID" value="RDD65873.1"/>
    <property type="molecule type" value="Genomic_DNA"/>
</dbReference>
<proteinExistence type="predicted"/>
<accession>A0A369TKQ8</accession>
<organism evidence="4 5">
    <name type="scientific">Thalassococcus profundi</name>
    <dbReference type="NCBI Taxonomy" id="2282382"/>
    <lineage>
        <taxon>Bacteria</taxon>
        <taxon>Pseudomonadati</taxon>
        <taxon>Pseudomonadota</taxon>
        <taxon>Alphaproteobacteria</taxon>
        <taxon>Rhodobacterales</taxon>
        <taxon>Roseobacteraceae</taxon>
        <taxon>Thalassococcus</taxon>
    </lineage>
</organism>
<evidence type="ECO:0000313" key="4">
    <source>
        <dbReference type="EMBL" id="RDD65873.1"/>
    </source>
</evidence>
<keyword evidence="1 2" id="KW-0732">Signal</keyword>
<dbReference type="OrthoDB" id="268975at2"/>
<dbReference type="Proteomes" id="UP000253977">
    <property type="component" value="Unassembled WGS sequence"/>
</dbReference>
<protein>
    <submittedName>
        <fullName evidence="4">Porin family protein</fullName>
    </submittedName>
</protein>
<sequence length="202" mass="21474">MKRTLALTAMLGSIATVPAFAAGPTMVEAEPAPMAPAVTPVAPIRDRDFTGFSLGGQFGYGKVDTDSPDLDGGDGLYGLRAYYDYDFGDYVLGGGLQYDETDIDLDGAATVDSVLRAGVRGGYDYQGNLFYGTAGYAKAFTEDDAVSVGDSNGYFVGVGAESFITDNVTVGTELVYHKFQDFEIDDLEADATTANIMVNYRF</sequence>
<dbReference type="InterPro" id="IPR027385">
    <property type="entry name" value="Beta-barrel_OMP"/>
</dbReference>
<name>A0A369TKQ8_9RHOB</name>
<feature type="domain" description="Outer membrane protein beta-barrel" evidence="3">
    <location>
        <begin position="40"/>
        <end position="202"/>
    </location>
</feature>
<dbReference type="Pfam" id="PF13505">
    <property type="entry name" value="OMP_b-brl"/>
    <property type="match status" value="1"/>
</dbReference>
<feature type="chain" id="PRO_5017017966" evidence="2">
    <location>
        <begin position="22"/>
        <end position="202"/>
    </location>
</feature>
<dbReference type="AlphaFoldDB" id="A0A369TKQ8"/>